<dbReference type="InterPro" id="IPR009003">
    <property type="entry name" value="Peptidase_S1_PA"/>
</dbReference>
<comment type="function">
    <text evidence="16">Potent mitogen for mature parenchymal hepatocyte cells, seems to be a hepatotrophic factor, and acts as a growth factor for a broad spectrum of tissues and cell types. Activating ligand for the receptor tyrosine kinase MET by binding to it and promoting its dimerization. Activates MAPK signaling following TMPRSS13 cleavage and activation.</text>
</comment>
<comment type="similarity">
    <text evidence="12">Belongs to the peptidase S1 family. CLIP subfamily.</text>
</comment>
<comment type="subunit">
    <text evidence="13">Dimer of an alpha chain and a beta chain linked by a disulfide bond. Interacts with SRPX2; the interaction increases HGF mitogenic activity.</text>
</comment>
<dbReference type="PROSITE" id="PS50240">
    <property type="entry name" value="TRYPSIN_DOM"/>
    <property type="match status" value="1"/>
</dbReference>
<keyword evidence="9 18" id="KW-1015">Disulfide bond</keyword>
<feature type="domain" description="Kringle" evidence="19">
    <location>
        <begin position="330"/>
        <end position="404"/>
    </location>
</feature>
<dbReference type="GO" id="GO:0008083">
    <property type="term" value="F:growth factor activity"/>
    <property type="evidence" value="ECO:0007669"/>
    <property type="project" value="UniProtKB-KW"/>
</dbReference>
<dbReference type="PIRSF" id="PIRSF001152">
    <property type="entry name" value="HGF_MST1"/>
    <property type="match status" value="1"/>
</dbReference>
<evidence type="ECO:0000256" key="17">
    <source>
        <dbReference type="PIRNR" id="PIRNR001152"/>
    </source>
</evidence>
<dbReference type="GO" id="GO:0005615">
    <property type="term" value="C:extracellular space"/>
    <property type="evidence" value="ECO:0007669"/>
    <property type="project" value="TreeGrafter"/>
</dbReference>
<gene>
    <name evidence="22" type="primary">HGF</name>
    <name evidence="22" type="synonym">hgfb</name>
</gene>
<dbReference type="PRINTS" id="PR00722">
    <property type="entry name" value="CHYMOTRYPSIN"/>
</dbReference>
<feature type="disulfide bond" evidence="18">
    <location>
        <begin position="173"/>
        <end position="212"/>
    </location>
</feature>
<dbReference type="PROSITE" id="PS00021">
    <property type="entry name" value="KRINGLE_1"/>
    <property type="match status" value="4"/>
</dbReference>
<evidence type="ECO:0000256" key="8">
    <source>
        <dbReference type="ARBA" id="ARBA00023030"/>
    </source>
</evidence>
<evidence type="ECO:0000256" key="2">
    <source>
        <dbReference type="ARBA" id="ARBA00021784"/>
    </source>
</evidence>
<dbReference type="PRINTS" id="PR00018">
    <property type="entry name" value="KRINGLE"/>
</dbReference>
<dbReference type="SMART" id="SM00130">
    <property type="entry name" value="KR"/>
    <property type="match status" value="4"/>
</dbReference>
<dbReference type="Pfam" id="PF00089">
    <property type="entry name" value="Trypsin"/>
    <property type="match status" value="1"/>
</dbReference>
<keyword evidence="7" id="KW-0677">Repeat</keyword>
<dbReference type="GO" id="GO:0043066">
    <property type="term" value="P:negative regulation of apoptotic process"/>
    <property type="evidence" value="ECO:0007669"/>
    <property type="project" value="TreeGrafter"/>
</dbReference>
<evidence type="ECO:0000259" key="21">
    <source>
        <dbReference type="PROSITE" id="PS50948"/>
    </source>
</evidence>
<keyword evidence="23" id="KW-1185">Reference proteome</keyword>
<feature type="disulfide bond" evidence="18">
    <location>
        <begin position="201"/>
        <end position="224"/>
    </location>
</feature>
<comment type="subcellular location">
    <subcellularLocation>
        <location evidence="1">Secreted</location>
    </subcellularLocation>
</comment>
<dbReference type="PIRSF" id="PIRSF500183">
    <property type="entry name" value="Hepatocyte_GF"/>
    <property type="match status" value="1"/>
</dbReference>
<keyword evidence="4 17" id="KW-0721">Serine protease homolog</keyword>
<name>A0A8C4STY4_ERPCA</name>
<evidence type="ECO:0000256" key="14">
    <source>
        <dbReference type="ARBA" id="ARBA00031997"/>
    </source>
</evidence>
<dbReference type="InterPro" id="IPR024174">
    <property type="entry name" value="HGF/MST1"/>
</dbReference>
<evidence type="ECO:0000256" key="12">
    <source>
        <dbReference type="ARBA" id="ARBA00024195"/>
    </source>
</evidence>
<keyword evidence="5 18" id="KW-0420">Kringle</keyword>
<dbReference type="GeneTree" id="ENSGT00940000156019"/>
<evidence type="ECO:0000256" key="6">
    <source>
        <dbReference type="ARBA" id="ARBA00022729"/>
    </source>
</evidence>
<dbReference type="Pfam" id="PF00024">
    <property type="entry name" value="PAN_1"/>
    <property type="match status" value="1"/>
</dbReference>
<evidence type="ECO:0000313" key="23">
    <source>
        <dbReference type="Proteomes" id="UP000694620"/>
    </source>
</evidence>
<dbReference type="InterPro" id="IPR038178">
    <property type="entry name" value="Kringle_sf"/>
</dbReference>
<dbReference type="GO" id="GO:0048012">
    <property type="term" value="P:hepatocyte growth factor receptor signaling pathway"/>
    <property type="evidence" value="ECO:0007669"/>
    <property type="project" value="TreeGrafter"/>
</dbReference>
<dbReference type="Ensembl" id="ENSECRT00000021972.1">
    <property type="protein sequence ID" value="ENSECRP00000021506.1"/>
    <property type="gene ID" value="ENSECRG00000014510.1"/>
</dbReference>
<dbReference type="SUPFAM" id="SSF57440">
    <property type="entry name" value="Kringle-like"/>
    <property type="match status" value="4"/>
</dbReference>
<feature type="domain" description="Kringle" evidence="19">
    <location>
        <begin position="68"/>
        <end position="147"/>
    </location>
</feature>
<dbReference type="InterPro" id="IPR003609">
    <property type="entry name" value="Pan_app"/>
</dbReference>
<protein>
    <recommendedName>
        <fullName evidence="2 17">Hepatocyte growth factor</fullName>
    </recommendedName>
    <alternativeName>
        <fullName evidence="15 17">Hepatopoietin-A</fullName>
    </alternativeName>
    <alternativeName>
        <fullName evidence="14 17">Scatter factor</fullName>
    </alternativeName>
</protein>
<dbReference type="CDD" id="cd00190">
    <property type="entry name" value="Tryp_SPc"/>
    <property type="match status" value="1"/>
</dbReference>
<evidence type="ECO:0000256" key="11">
    <source>
        <dbReference type="ARBA" id="ARBA00023283"/>
    </source>
</evidence>
<keyword evidence="3" id="KW-0964">Secreted</keyword>
<accession>A0A8C4STY4</accession>
<evidence type="ECO:0000256" key="13">
    <source>
        <dbReference type="ARBA" id="ARBA00025867"/>
    </source>
</evidence>
<feature type="domain" description="Apple" evidence="21">
    <location>
        <begin position="1"/>
        <end position="64"/>
    </location>
</feature>
<dbReference type="Pfam" id="PF00051">
    <property type="entry name" value="Kringle"/>
    <property type="match status" value="4"/>
</dbReference>
<dbReference type="InterPro" id="IPR043504">
    <property type="entry name" value="Peptidase_S1_PA_chymotrypsin"/>
</dbReference>
<dbReference type="InterPro" id="IPR001254">
    <property type="entry name" value="Trypsin_dom"/>
</dbReference>
<keyword evidence="8 17" id="KW-0339">Growth factor</keyword>
<evidence type="ECO:0000259" key="19">
    <source>
        <dbReference type="PROSITE" id="PS50070"/>
    </source>
</evidence>
<dbReference type="SUPFAM" id="SSF50494">
    <property type="entry name" value="Trypsin-like serine proteases"/>
    <property type="match status" value="1"/>
</dbReference>
<dbReference type="Proteomes" id="UP000694620">
    <property type="component" value="Chromosome 1"/>
</dbReference>
<sequence length="662" mass="75587">MKSKQLSLVKCARRCNRNKSLPFGCRAFFYDRKLNRCSWLSFNTKTASVRKVEDFSFDLYEKKDYIRECIVGNGANYKGSQSATKTGLKCQAWSSMVPHEHSFLPSSYRNKDLQENYCRNPDNETSGPWCFTTDPDVRHQSCGIPQCSEVECMTCNGENYRGHVDHTESGKECQRWDLIKPHNDLFYPKRYPDKGLDDNYCRNPDNSPRPWCFTQDPIPQKEYCNIKVCDESMKLDPDITYKCFRGQGEKYRGTVNATPSGVKCQHWDSQFPHNHSYTPQNYKCQDLRENYCRNPDGAELPWCFTTDPNVRVAFCTHIPRCTSETSDTEVCYNGSGEDYRGYVSKTRSGIPCKLWDRSPKNKSNYADAGLEKAYCRNPDKDKHGPWCYTNNPSFPWDYCDIKRCNASSELNKETFKVVPQKSCDVHIKTTRVVGGGPVKIKEASWMVSIQKGNTHWCGGSLIREDWVLTARQCFSSCIPDLTEYTLWVGFLHLNETGREISNKQVLKISHLVCGPEGSNLVMLKLSKPALRSENVSNISLPQAECVIQENTNCTVYGWGETKGTGHDGIMKAVNLPIVGNDKCNEYHKGRITVKDSEICAGGKKDEGTCEKDHGGPLVCEYHEIKFLHGISVHGRGCGRLNRPGIFVRIAYYSHWIHKVWIY</sequence>
<dbReference type="GO" id="GO:0006508">
    <property type="term" value="P:proteolysis"/>
    <property type="evidence" value="ECO:0007669"/>
    <property type="project" value="InterPro"/>
</dbReference>
<dbReference type="InterPro" id="IPR018056">
    <property type="entry name" value="Kringle_CS"/>
</dbReference>
<dbReference type="PANTHER" id="PTHR24261">
    <property type="entry name" value="PLASMINOGEN-RELATED"/>
    <property type="match status" value="1"/>
</dbReference>
<reference evidence="22" key="1">
    <citation type="submission" date="2021-06" db="EMBL/GenBank/DDBJ databases">
        <authorList>
            <consortium name="Wellcome Sanger Institute Data Sharing"/>
        </authorList>
    </citation>
    <scope>NUCLEOTIDE SEQUENCE [LARGE SCALE GENOMIC DNA]</scope>
</reference>
<feature type="domain" description="Kringle" evidence="19">
    <location>
        <begin position="242"/>
        <end position="321"/>
    </location>
</feature>
<keyword evidence="10" id="KW-0325">Glycoprotein</keyword>
<feature type="disulfide bond" evidence="18">
    <location>
        <begin position="292"/>
        <end position="315"/>
    </location>
</feature>
<comment type="caution">
    <text evidence="18">Lacks conserved residue(s) required for the propagation of feature annotation.</text>
</comment>
<feature type="domain" description="Peptidase S1" evidence="20">
    <location>
        <begin position="432"/>
        <end position="661"/>
    </location>
</feature>
<dbReference type="GO" id="GO:0004252">
    <property type="term" value="F:serine-type endopeptidase activity"/>
    <property type="evidence" value="ECO:0007669"/>
    <property type="project" value="InterPro"/>
</dbReference>
<evidence type="ECO:0000256" key="18">
    <source>
        <dbReference type="PROSITE-ProRule" id="PRU00121"/>
    </source>
</evidence>
<reference evidence="22" key="2">
    <citation type="submission" date="2025-08" db="UniProtKB">
        <authorList>
            <consortium name="Ensembl"/>
        </authorList>
    </citation>
    <scope>IDENTIFICATION</scope>
</reference>
<dbReference type="InterPro" id="IPR000001">
    <property type="entry name" value="Kringle"/>
</dbReference>
<evidence type="ECO:0000256" key="9">
    <source>
        <dbReference type="ARBA" id="ARBA00023157"/>
    </source>
</evidence>
<dbReference type="InterPro" id="IPR050759">
    <property type="entry name" value="Serine_protease_kringle"/>
</dbReference>
<evidence type="ECO:0000259" key="20">
    <source>
        <dbReference type="PROSITE" id="PS50240"/>
    </source>
</evidence>
<evidence type="ECO:0000256" key="7">
    <source>
        <dbReference type="ARBA" id="ARBA00022737"/>
    </source>
</evidence>
<dbReference type="PROSITE" id="PS50070">
    <property type="entry name" value="KRINGLE_2"/>
    <property type="match status" value="4"/>
</dbReference>
<organism evidence="22 23">
    <name type="scientific">Erpetoichthys calabaricus</name>
    <name type="common">Rope fish</name>
    <name type="synonym">Calamoichthys calabaricus</name>
    <dbReference type="NCBI Taxonomy" id="27687"/>
    <lineage>
        <taxon>Eukaryota</taxon>
        <taxon>Metazoa</taxon>
        <taxon>Chordata</taxon>
        <taxon>Craniata</taxon>
        <taxon>Vertebrata</taxon>
        <taxon>Euteleostomi</taxon>
        <taxon>Actinopterygii</taxon>
        <taxon>Polypteriformes</taxon>
        <taxon>Polypteridae</taxon>
        <taxon>Erpetoichthys</taxon>
    </lineage>
</organism>
<dbReference type="FunFam" id="2.40.20.10:FF:000004">
    <property type="entry name" value="Hepatocyte growth factor"/>
    <property type="match status" value="1"/>
</dbReference>
<dbReference type="FunFam" id="2.40.20.10:FF:000002">
    <property type="entry name" value="Hepatocyte growth factor"/>
    <property type="match status" value="1"/>
</dbReference>
<evidence type="ECO:0000256" key="1">
    <source>
        <dbReference type="ARBA" id="ARBA00004613"/>
    </source>
</evidence>
<keyword evidence="6" id="KW-0732">Signal</keyword>
<dbReference type="CDD" id="cd00108">
    <property type="entry name" value="KR"/>
    <property type="match status" value="4"/>
</dbReference>
<dbReference type="SUPFAM" id="SSF57414">
    <property type="entry name" value="Hairpin loop containing domain-like"/>
    <property type="match status" value="1"/>
</dbReference>
<keyword evidence="11" id="KW-0873">Pyrrolidone carboxylic acid</keyword>
<feature type="domain" description="Kringle" evidence="19">
    <location>
        <begin position="151"/>
        <end position="229"/>
    </location>
</feature>
<proteinExistence type="inferred from homology"/>
<dbReference type="AlphaFoldDB" id="A0A8C4STY4"/>
<comment type="similarity">
    <text evidence="17">Belongs to the peptidase S1 family. Plasminogen subfamily.</text>
</comment>
<evidence type="ECO:0000256" key="10">
    <source>
        <dbReference type="ARBA" id="ARBA00023180"/>
    </source>
</evidence>
<dbReference type="InterPro" id="IPR027284">
    <property type="entry name" value="Hepatocyte_GF"/>
</dbReference>
<reference evidence="22" key="3">
    <citation type="submission" date="2025-09" db="UniProtKB">
        <authorList>
            <consortium name="Ensembl"/>
        </authorList>
    </citation>
    <scope>IDENTIFICATION</scope>
</reference>
<dbReference type="Gene3D" id="2.40.10.10">
    <property type="entry name" value="Trypsin-like serine proteases"/>
    <property type="match status" value="2"/>
</dbReference>
<dbReference type="PANTHER" id="PTHR24261:SF8">
    <property type="entry name" value="HEPATOCYTE GROWTH FACTOR"/>
    <property type="match status" value="1"/>
</dbReference>
<feature type="disulfide bond" evidence="18">
    <location>
        <begin position="264"/>
        <end position="303"/>
    </location>
</feature>
<evidence type="ECO:0000256" key="4">
    <source>
        <dbReference type="ARBA" id="ARBA00022542"/>
    </source>
</evidence>
<dbReference type="Gene3D" id="3.50.4.10">
    <property type="entry name" value="Hepatocyte Growth Factor"/>
    <property type="match status" value="1"/>
</dbReference>
<evidence type="ECO:0000256" key="3">
    <source>
        <dbReference type="ARBA" id="ARBA00022525"/>
    </source>
</evidence>
<dbReference type="InterPro" id="IPR001314">
    <property type="entry name" value="Peptidase_S1A"/>
</dbReference>
<dbReference type="FunFam" id="2.40.10.10:FF:000002">
    <property type="entry name" value="Transmembrane protease serine"/>
    <property type="match status" value="1"/>
</dbReference>
<dbReference type="PROSITE" id="PS50948">
    <property type="entry name" value="PAN"/>
    <property type="match status" value="1"/>
</dbReference>
<dbReference type="Gene3D" id="2.40.20.10">
    <property type="entry name" value="Plasminogen Kringle 4"/>
    <property type="match status" value="4"/>
</dbReference>
<dbReference type="InterPro" id="IPR013806">
    <property type="entry name" value="Kringle-like"/>
</dbReference>
<feature type="disulfide bond" evidence="18">
    <location>
        <begin position="152"/>
        <end position="229"/>
    </location>
</feature>
<evidence type="ECO:0000256" key="16">
    <source>
        <dbReference type="ARBA" id="ARBA00045210"/>
    </source>
</evidence>
<evidence type="ECO:0000256" key="5">
    <source>
        <dbReference type="ARBA" id="ARBA00022572"/>
    </source>
</evidence>
<dbReference type="SMART" id="SM00020">
    <property type="entry name" value="Tryp_SPc"/>
    <property type="match status" value="1"/>
</dbReference>
<dbReference type="CDD" id="cd01099">
    <property type="entry name" value="PAN_AP_HGF"/>
    <property type="match status" value="1"/>
</dbReference>
<evidence type="ECO:0000256" key="15">
    <source>
        <dbReference type="ARBA" id="ARBA00033078"/>
    </source>
</evidence>
<evidence type="ECO:0000313" key="22">
    <source>
        <dbReference type="Ensembl" id="ENSECRP00000021506.1"/>
    </source>
</evidence>